<name>A0A8W8LJS1_MAGGI</name>
<accession>A0A8W8LJS1</accession>
<keyword evidence="3" id="KW-1185">Reference proteome</keyword>
<proteinExistence type="predicted"/>
<reference evidence="2" key="1">
    <citation type="submission" date="2022-08" db="UniProtKB">
        <authorList>
            <consortium name="EnsemblMetazoa"/>
        </authorList>
    </citation>
    <scope>IDENTIFICATION</scope>
    <source>
        <strain evidence="2">05x7-T-G4-1.051#20</strain>
    </source>
</reference>
<feature type="region of interest" description="Disordered" evidence="1">
    <location>
        <begin position="1"/>
        <end position="48"/>
    </location>
</feature>
<dbReference type="KEGG" id="crg:105340089"/>
<evidence type="ECO:0000313" key="2">
    <source>
        <dbReference type="EnsemblMetazoa" id="G2839.5:cds"/>
    </source>
</evidence>
<organism evidence="2 3">
    <name type="scientific">Magallana gigas</name>
    <name type="common">Pacific oyster</name>
    <name type="synonym">Crassostrea gigas</name>
    <dbReference type="NCBI Taxonomy" id="29159"/>
    <lineage>
        <taxon>Eukaryota</taxon>
        <taxon>Metazoa</taxon>
        <taxon>Spiralia</taxon>
        <taxon>Lophotrochozoa</taxon>
        <taxon>Mollusca</taxon>
        <taxon>Bivalvia</taxon>
        <taxon>Autobranchia</taxon>
        <taxon>Pteriomorphia</taxon>
        <taxon>Ostreida</taxon>
        <taxon>Ostreoidea</taxon>
        <taxon>Ostreidae</taxon>
        <taxon>Magallana</taxon>
    </lineage>
</organism>
<evidence type="ECO:0000256" key="1">
    <source>
        <dbReference type="SAM" id="MobiDB-lite"/>
    </source>
</evidence>
<dbReference type="EnsemblMetazoa" id="G2839.3">
    <property type="protein sequence ID" value="G2839.3:cds"/>
    <property type="gene ID" value="G2839"/>
</dbReference>
<dbReference type="EnsemblMetazoa" id="G2839.5">
    <property type="protein sequence ID" value="G2839.5:cds"/>
    <property type="gene ID" value="G2839"/>
</dbReference>
<dbReference type="AlphaFoldDB" id="A0A8W8LJS1"/>
<dbReference type="OMA" id="FRYMRIN"/>
<protein>
    <submittedName>
        <fullName evidence="2">Uncharacterized protein</fullName>
    </submittedName>
</protein>
<feature type="compositionally biased region" description="Basic and acidic residues" evidence="1">
    <location>
        <begin position="13"/>
        <end position="29"/>
    </location>
</feature>
<dbReference type="OrthoDB" id="6128388at2759"/>
<dbReference type="Proteomes" id="UP000005408">
    <property type="component" value="Unassembled WGS sequence"/>
</dbReference>
<evidence type="ECO:0000313" key="3">
    <source>
        <dbReference type="Proteomes" id="UP000005408"/>
    </source>
</evidence>
<dbReference type="GeneID" id="105340089"/>
<sequence length="198" mass="22554">MATSQNQEPVRNGFHDGESLNERMKKYKIDDDEDNTGSKPAEQLNQPLFKDEAERLKHLHKIRASPTSSAASRISKNRTRSYEVIGPQNGMNTYVSLSYGAPLATPTVPARAPMFVDPTPLVIPKDGNLQGFSVDEMAAFFRYMRINEEIVQRLQRKELDGRKFAKLKDSTLEDLQIKNPIILHFRDRSNKGRTSFML</sequence>